<dbReference type="InterPro" id="IPR050057">
    <property type="entry name" value="Prokaryotic/Mito_RF"/>
</dbReference>
<reference evidence="6" key="2">
    <citation type="submission" date="2019-07" db="EMBL/GenBank/DDBJ databases">
        <authorList>
            <person name="Yang Y."/>
            <person name="Bocs S."/>
            <person name="Baudouin L."/>
        </authorList>
    </citation>
    <scope>NUCLEOTIDE SEQUENCE</scope>
    <source>
        <tissue evidence="6">Spear leaf of Hainan Tall coconut</tissue>
    </source>
</reference>
<dbReference type="PANTHER" id="PTHR43804:SF7">
    <property type="entry name" value="LD18447P"/>
    <property type="match status" value="1"/>
</dbReference>
<evidence type="ECO:0000259" key="5">
    <source>
        <dbReference type="PROSITE" id="PS00745"/>
    </source>
</evidence>
<dbReference type="EMBL" id="CM017872">
    <property type="protein sequence ID" value="KAG1327626.1"/>
    <property type="molecule type" value="Genomic_DNA"/>
</dbReference>
<evidence type="ECO:0000256" key="4">
    <source>
        <dbReference type="SAM" id="Coils"/>
    </source>
</evidence>
<dbReference type="PROSITE" id="PS00745">
    <property type="entry name" value="RF_PROK_I"/>
    <property type="match status" value="1"/>
</dbReference>
<sequence>MKFLGFRWERRLLNDLYRSGSLSFASSQIPIPRRRVLPPPILKPSPSALCAYSTELYPQLSPDLLKIMEQRMVTIEQRGAFLHNQINQPTVSATEFSKANKDLRKLGSSMELIKELRAKKEEIDGLKSLTSDSLEDKDVREMAADELAEAVEEEKRLQHLLLKSLLPKDDADERDCVLEVRAGTGGEEASLFAMDIFKMYERYSQNKGWKFDVLHIMESDLKGYKEASGTISGTGAYGKLKFESGIHRVQRVPVTEKSGRVHTSAVSVAILPQADEVDIQLHNEDLQIDTYRSGGCGGQSVNTTDSAVRITHIPTGITVAIQDERSQHSNKAKALKVLRARLYEMERSRLQTSRSKLRAKQIGSGDRSERIRTYNFPQGRVTDHRVGITHHSIEDVMKGERLDIFIDALLLQAEMDAIASFAT</sequence>
<dbReference type="InterPro" id="IPR000352">
    <property type="entry name" value="Pep_chain_release_fac_I"/>
</dbReference>
<evidence type="ECO:0000313" key="7">
    <source>
        <dbReference type="Proteomes" id="UP000797356"/>
    </source>
</evidence>
<dbReference type="NCBIfam" id="NF001859">
    <property type="entry name" value="PRK00591.1"/>
    <property type="match status" value="1"/>
</dbReference>
<feature type="coiled-coil region" evidence="4">
    <location>
        <begin position="109"/>
        <end position="160"/>
    </location>
</feature>
<evidence type="ECO:0000256" key="1">
    <source>
        <dbReference type="ARBA" id="ARBA00010835"/>
    </source>
</evidence>
<dbReference type="AlphaFoldDB" id="A0A8K0MV26"/>
<accession>A0A8K0MV26</accession>
<comment type="similarity">
    <text evidence="1">Belongs to the prokaryotic/mitochondrial release factor family.</text>
</comment>
<dbReference type="NCBIfam" id="TIGR00019">
    <property type="entry name" value="prfA"/>
    <property type="match status" value="1"/>
</dbReference>
<dbReference type="Pfam" id="PF03462">
    <property type="entry name" value="PCRF"/>
    <property type="match status" value="1"/>
</dbReference>
<protein>
    <submittedName>
        <fullName evidence="6">Peptide chain release factor 1</fullName>
    </submittedName>
</protein>
<keyword evidence="2" id="KW-0488">Methylation</keyword>
<gene>
    <name evidence="6" type="ORF">COCNU_01G015600</name>
</gene>
<evidence type="ECO:0000256" key="2">
    <source>
        <dbReference type="ARBA" id="ARBA00022481"/>
    </source>
</evidence>
<dbReference type="SUPFAM" id="SSF75620">
    <property type="entry name" value="Release factor"/>
    <property type="match status" value="1"/>
</dbReference>
<dbReference type="FunFam" id="3.30.70.1660:FF:000002">
    <property type="entry name" value="Peptide chain release factor 1"/>
    <property type="match status" value="1"/>
</dbReference>
<dbReference type="Gene3D" id="6.10.140.1950">
    <property type="match status" value="1"/>
</dbReference>
<dbReference type="InterPro" id="IPR004373">
    <property type="entry name" value="RF-1"/>
</dbReference>
<dbReference type="GO" id="GO:0005737">
    <property type="term" value="C:cytoplasm"/>
    <property type="evidence" value="ECO:0007669"/>
    <property type="project" value="UniProtKB-ARBA"/>
</dbReference>
<dbReference type="Pfam" id="PF00472">
    <property type="entry name" value="RF-1"/>
    <property type="match status" value="1"/>
</dbReference>
<dbReference type="Gene3D" id="3.30.160.20">
    <property type="match status" value="1"/>
</dbReference>
<keyword evidence="7" id="KW-1185">Reference proteome</keyword>
<dbReference type="HAMAP" id="MF_00093">
    <property type="entry name" value="Rel_fac_1"/>
    <property type="match status" value="1"/>
</dbReference>
<dbReference type="InterPro" id="IPR005139">
    <property type="entry name" value="PCRF"/>
</dbReference>
<name>A0A8K0MV26_COCNU</name>
<dbReference type="FunFam" id="3.30.160.20:FF:000004">
    <property type="entry name" value="Peptide chain release factor 1"/>
    <property type="match status" value="1"/>
</dbReference>
<keyword evidence="3" id="KW-0648">Protein biosynthesis</keyword>
<dbReference type="OrthoDB" id="2019491at2759"/>
<evidence type="ECO:0000313" key="6">
    <source>
        <dbReference type="EMBL" id="KAG1327626.1"/>
    </source>
</evidence>
<dbReference type="Gene3D" id="3.30.70.1660">
    <property type="match status" value="1"/>
</dbReference>
<proteinExistence type="inferred from homology"/>
<dbReference type="SMART" id="SM00937">
    <property type="entry name" value="PCRF"/>
    <property type="match status" value="1"/>
</dbReference>
<dbReference type="GO" id="GO:0016149">
    <property type="term" value="F:translation release factor activity, codon specific"/>
    <property type="evidence" value="ECO:0007669"/>
    <property type="project" value="InterPro"/>
</dbReference>
<feature type="domain" description="Prokaryotic-type class I peptide chain release factors" evidence="5">
    <location>
        <begin position="292"/>
        <end position="308"/>
    </location>
</feature>
<dbReference type="InterPro" id="IPR045853">
    <property type="entry name" value="Pep_chain_release_fac_I_sf"/>
</dbReference>
<dbReference type="PANTHER" id="PTHR43804">
    <property type="entry name" value="LD18447P"/>
    <property type="match status" value="1"/>
</dbReference>
<keyword evidence="4" id="KW-0175">Coiled coil</keyword>
<reference evidence="6" key="1">
    <citation type="journal article" date="2017" name="Gigascience">
        <title>The genome draft of coconut (Cocos nucifera).</title>
        <authorList>
            <person name="Xiao Y."/>
            <person name="Xu P."/>
            <person name="Fan H."/>
            <person name="Baudouin L."/>
            <person name="Xia W."/>
            <person name="Bocs S."/>
            <person name="Xu J."/>
            <person name="Li Q."/>
            <person name="Guo A."/>
            <person name="Zhou L."/>
            <person name="Li J."/>
            <person name="Wu Y."/>
            <person name="Ma Z."/>
            <person name="Armero A."/>
            <person name="Issali A.E."/>
            <person name="Liu N."/>
            <person name="Peng M."/>
            <person name="Yang Y."/>
        </authorList>
    </citation>
    <scope>NUCLEOTIDE SEQUENCE</scope>
    <source>
        <tissue evidence="6">Spear leaf of Hainan Tall coconut</tissue>
    </source>
</reference>
<organism evidence="6 7">
    <name type="scientific">Cocos nucifera</name>
    <name type="common">Coconut palm</name>
    <dbReference type="NCBI Taxonomy" id="13894"/>
    <lineage>
        <taxon>Eukaryota</taxon>
        <taxon>Viridiplantae</taxon>
        <taxon>Streptophyta</taxon>
        <taxon>Embryophyta</taxon>
        <taxon>Tracheophyta</taxon>
        <taxon>Spermatophyta</taxon>
        <taxon>Magnoliopsida</taxon>
        <taxon>Liliopsida</taxon>
        <taxon>Arecaceae</taxon>
        <taxon>Arecoideae</taxon>
        <taxon>Cocoseae</taxon>
        <taxon>Attaleinae</taxon>
        <taxon>Cocos</taxon>
    </lineage>
</organism>
<comment type="caution">
    <text evidence="6">The sequence shown here is derived from an EMBL/GenBank/DDBJ whole genome shotgun (WGS) entry which is preliminary data.</text>
</comment>
<dbReference type="Proteomes" id="UP000797356">
    <property type="component" value="Chromosome 1"/>
</dbReference>
<evidence type="ECO:0000256" key="3">
    <source>
        <dbReference type="ARBA" id="ARBA00022917"/>
    </source>
</evidence>